<comment type="similarity">
    <text evidence="1 4 5">Belongs to the bacterial ribosomal protein bL21 family.</text>
</comment>
<keyword evidence="2 4" id="KW-0689">Ribosomal protein</keyword>
<dbReference type="GO" id="GO:0005840">
    <property type="term" value="C:ribosome"/>
    <property type="evidence" value="ECO:0007669"/>
    <property type="project" value="UniProtKB-KW"/>
</dbReference>
<accession>A0A1F6ACA0</accession>
<dbReference type="GO" id="GO:0019843">
    <property type="term" value="F:rRNA binding"/>
    <property type="evidence" value="ECO:0007669"/>
    <property type="project" value="UniProtKB-UniRule"/>
</dbReference>
<keyword evidence="4 5" id="KW-0699">rRNA-binding</keyword>
<sequence>MQYAIIQSGGKQYKVSEMEEITVDRLSAKEGSDFLFPEVLLVKSEDDLFIGEPVVPSAVVSGKVIKHVKGDKVRVSKFKAKVNYRRSIGFRPYQTQVLIEKISVDQLKKKKTPKTASKKQ</sequence>
<evidence type="ECO:0000256" key="4">
    <source>
        <dbReference type="HAMAP-Rule" id="MF_01363"/>
    </source>
</evidence>
<dbReference type="HAMAP" id="MF_01363">
    <property type="entry name" value="Ribosomal_bL21"/>
    <property type="match status" value="1"/>
</dbReference>
<dbReference type="SUPFAM" id="SSF141091">
    <property type="entry name" value="L21p-like"/>
    <property type="match status" value="1"/>
</dbReference>
<evidence type="ECO:0000313" key="7">
    <source>
        <dbReference type="Proteomes" id="UP000177092"/>
    </source>
</evidence>
<dbReference type="InterPro" id="IPR036164">
    <property type="entry name" value="bL21-like_sf"/>
</dbReference>
<dbReference type="AlphaFoldDB" id="A0A1F6ACA0"/>
<keyword evidence="3 4" id="KW-0687">Ribonucleoprotein</keyword>
<dbReference type="GO" id="GO:0006412">
    <property type="term" value="P:translation"/>
    <property type="evidence" value="ECO:0007669"/>
    <property type="project" value="UniProtKB-UniRule"/>
</dbReference>
<dbReference type="PANTHER" id="PTHR21349:SF0">
    <property type="entry name" value="LARGE RIBOSOMAL SUBUNIT PROTEIN BL21M"/>
    <property type="match status" value="1"/>
</dbReference>
<name>A0A1F6ACA0_9BACT</name>
<evidence type="ECO:0000256" key="1">
    <source>
        <dbReference type="ARBA" id="ARBA00008563"/>
    </source>
</evidence>
<proteinExistence type="inferred from homology"/>
<dbReference type="PANTHER" id="PTHR21349">
    <property type="entry name" value="50S RIBOSOMAL PROTEIN L21"/>
    <property type="match status" value="1"/>
</dbReference>
<organism evidence="6 7">
    <name type="scientific">Candidatus Gottesmanbacteria bacterium RIFCSPHIGHO2_02_FULL_40_13</name>
    <dbReference type="NCBI Taxonomy" id="1798384"/>
    <lineage>
        <taxon>Bacteria</taxon>
        <taxon>Candidatus Gottesmaniibacteriota</taxon>
    </lineage>
</organism>
<comment type="function">
    <text evidence="4 5">This protein binds to 23S rRNA in the presence of protein L20.</text>
</comment>
<dbReference type="GO" id="GO:1990904">
    <property type="term" value="C:ribonucleoprotein complex"/>
    <property type="evidence" value="ECO:0007669"/>
    <property type="project" value="UniProtKB-KW"/>
</dbReference>
<dbReference type="Pfam" id="PF00829">
    <property type="entry name" value="Ribosomal_L21p"/>
    <property type="match status" value="1"/>
</dbReference>
<dbReference type="STRING" id="1798384.A3D03_06660"/>
<dbReference type="EMBL" id="MFJN01000004">
    <property type="protein sequence ID" value="OGG22351.1"/>
    <property type="molecule type" value="Genomic_DNA"/>
</dbReference>
<evidence type="ECO:0000256" key="2">
    <source>
        <dbReference type="ARBA" id="ARBA00022980"/>
    </source>
</evidence>
<comment type="caution">
    <text evidence="6">The sequence shown here is derived from an EMBL/GenBank/DDBJ whole genome shotgun (WGS) entry which is preliminary data.</text>
</comment>
<protein>
    <recommendedName>
        <fullName evidence="4">Large ribosomal subunit protein bL21</fullName>
    </recommendedName>
</protein>
<keyword evidence="4 5" id="KW-0694">RNA-binding</keyword>
<dbReference type="NCBIfam" id="TIGR00061">
    <property type="entry name" value="L21"/>
    <property type="match status" value="1"/>
</dbReference>
<dbReference type="GO" id="GO:0003735">
    <property type="term" value="F:structural constituent of ribosome"/>
    <property type="evidence" value="ECO:0007669"/>
    <property type="project" value="InterPro"/>
</dbReference>
<dbReference type="Proteomes" id="UP000177092">
    <property type="component" value="Unassembled WGS sequence"/>
</dbReference>
<dbReference type="InterPro" id="IPR001787">
    <property type="entry name" value="Ribosomal_bL21"/>
</dbReference>
<reference evidence="6 7" key="1">
    <citation type="journal article" date="2016" name="Nat. Commun.">
        <title>Thousands of microbial genomes shed light on interconnected biogeochemical processes in an aquifer system.</title>
        <authorList>
            <person name="Anantharaman K."/>
            <person name="Brown C.T."/>
            <person name="Hug L.A."/>
            <person name="Sharon I."/>
            <person name="Castelle C.J."/>
            <person name="Probst A.J."/>
            <person name="Thomas B.C."/>
            <person name="Singh A."/>
            <person name="Wilkins M.J."/>
            <person name="Karaoz U."/>
            <person name="Brodie E.L."/>
            <person name="Williams K.H."/>
            <person name="Hubbard S.S."/>
            <person name="Banfield J.F."/>
        </authorList>
    </citation>
    <scope>NUCLEOTIDE SEQUENCE [LARGE SCALE GENOMIC DNA]</scope>
</reference>
<evidence type="ECO:0000256" key="3">
    <source>
        <dbReference type="ARBA" id="ARBA00023274"/>
    </source>
</evidence>
<evidence type="ECO:0000313" key="6">
    <source>
        <dbReference type="EMBL" id="OGG22351.1"/>
    </source>
</evidence>
<dbReference type="InterPro" id="IPR028909">
    <property type="entry name" value="bL21-like"/>
</dbReference>
<comment type="subunit">
    <text evidence="4">Part of the 50S ribosomal subunit. Contacts protein L20.</text>
</comment>
<dbReference type="GO" id="GO:0005737">
    <property type="term" value="C:cytoplasm"/>
    <property type="evidence" value="ECO:0007669"/>
    <property type="project" value="UniProtKB-ARBA"/>
</dbReference>
<gene>
    <name evidence="4" type="primary">rplU</name>
    <name evidence="6" type="ORF">A3D03_06660</name>
</gene>
<evidence type="ECO:0000256" key="5">
    <source>
        <dbReference type="RuleBase" id="RU000562"/>
    </source>
</evidence>